<dbReference type="Gene3D" id="3.40.50.880">
    <property type="match status" value="1"/>
</dbReference>
<reference evidence="2" key="1">
    <citation type="journal article" date="2020" name="mSystems">
        <title>Genome- and Community-Level Interaction Insights into Carbon Utilization and Element Cycling Functions of Hydrothermarchaeota in Hydrothermal Sediment.</title>
        <authorList>
            <person name="Zhou Z."/>
            <person name="Liu Y."/>
            <person name="Xu W."/>
            <person name="Pan J."/>
            <person name="Luo Z.H."/>
            <person name="Li M."/>
        </authorList>
    </citation>
    <scope>NUCLEOTIDE SEQUENCE [LARGE SCALE GENOMIC DNA]</scope>
    <source>
        <strain evidence="2">SpSt-716</strain>
    </source>
</reference>
<dbReference type="CDD" id="cd01741">
    <property type="entry name" value="GATase1_1"/>
    <property type="match status" value="1"/>
</dbReference>
<dbReference type="PANTHER" id="PTHR42695">
    <property type="entry name" value="GLUTAMINE AMIDOTRANSFERASE YLR126C-RELATED"/>
    <property type="match status" value="1"/>
</dbReference>
<dbReference type="InterPro" id="IPR044992">
    <property type="entry name" value="ChyE-like"/>
</dbReference>
<dbReference type="PANTHER" id="PTHR42695:SF5">
    <property type="entry name" value="GLUTAMINE AMIDOTRANSFERASE YLR126C-RELATED"/>
    <property type="match status" value="1"/>
</dbReference>
<dbReference type="AlphaFoldDB" id="A0A7V4DGQ4"/>
<evidence type="ECO:0000259" key="1">
    <source>
        <dbReference type="Pfam" id="PF00117"/>
    </source>
</evidence>
<dbReference type="SUPFAM" id="SSF52317">
    <property type="entry name" value="Class I glutamine amidotransferase-like"/>
    <property type="match status" value="1"/>
</dbReference>
<accession>A0A7V4DGQ4</accession>
<dbReference type="FunFam" id="3.40.50.880:FF:000033">
    <property type="entry name" value="Glutamine amidotransferase class-I"/>
    <property type="match status" value="1"/>
</dbReference>
<dbReference type="PROSITE" id="PS51273">
    <property type="entry name" value="GATASE_TYPE_1"/>
    <property type="match status" value="1"/>
</dbReference>
<keyword evidence="2" id="KW-0808">Transferase</keyword>
<feature type="domain" description="Glutamine amidotransferase" evidence="1">
    <location>
        <begin position="19"/>
        <end position="181"/>
    </location>
</feature>
<proteinExistence type="predicted"/>
<dbReference type="GO" id="GO:0016740">
    <property type="term" value="F:transferase activity"/>
    <property type="evidence" value="ECO:0007669"/>
    <property type="project" value="UniProtKB-KW"/>
</dbReference>
<dbReference type="GO" id="GO:0005829">
    <property type="term" value="C:cytosol"/>
    <property type="evidence" value="ECO:0007669"/>
    <property type="project" value="TreeGrafter"/>
</dbReference>
<dbReference type="EMBL" id="DTEN01000198">
    <property type="protein sequence ID" value="HGI74989.1"/>
    <property type="molecule type" value="Genomic_DNA"/>
</dbReference>
<name>A0A7V4DGQ4_9BACT</name>
<dbReference type="InterPro" id="IPR017926">
    <property type="entry name" value="GATASE"/>
</dbReference>
<gene>
    <name evidence="2" type="ORF">ENU96_04865</name>
</gene>
<dbReference type="InterPro" id="IPR029062">
    <property type="entry name" value="Class_I_gatase-like"/>
</dbReference>
<sequence length="237" mass="26837">MKILVIQHVAIEDLGLLGEAFQQRGFEVDIRLMEDPQVFLPPSVKPYGALVILGGPMGAYEEDRYPYLFRVECLIREAYHAGLPTLGVCLGGQLIARAFGAWVGPSVVKEIGWYRIRLTEEGKSSPLFAGLPENFSVFQWHGDTFDLPEGAVLLASGDSCKNQAFVYGDRVFALQFHLEVTEAMVALWSEAYREELLHFGGTAFPERLRKETKRRFEEDQDIHRRFLENLCRVIAGR</sequence>
<dbReference type="Pfam" id="PF00117">
    <property type="entry name" value="GATase"/>
    <property type="match status" value="1"/>
</dbReference>
<protein>
    <submittedName>
        <fullName evidence="2">Type 1 glutamine amidotransferase</fullName>
    </submittedName>
</protein>
<organism evidence="2">
    <name type="scientific">Candidatus Caldatribacterium californiense</name>
    <dbReference type="NCBI Taxonomy" id="1454726"/>
    <lineage>
        <taxon>Bacteria</taxon>
        <taxon>Pseudomonadati</taxon>
        <taxon>Atribacterota</taxon>
        <taxon>Atribacteria</taxon>
        <taxon>Atribacterales</taxon>
        <taxon>Candidatus Caldatribacteriaceae</taxon>
        <taxon>Candidatus Caldatribacterium</taxon>
    </lineage>
</organism>
<keyword evidence="2" id="KW-0315">Glutamine amidotransferase</keyword>
<evidence type="ECO:0000313" key="2">
    <source>
        <dbReference type="EMBL" id="HGI74989.1"/>
    </source>
</evidence>
<comment type="caution">
    <text evidence="2">The sequence shown here is derived from an EMBL/GenBank/DDBJ whole genome shotgun (WGS) entry which is preliminary data.</text>
</comment>